<comment type="caution">
    <text evidence="1">The sequence shown here is derived from an EMBL/GenBank/DDBJ whole genome shotgun (WGS) entry which is preliminary data.</text>
</comment>
<sequence length="153" mass="17563">MARQMQCRRKRNGNAFVCYHFGRKNREIQAKLKKICEHIGVATATISWFLEEDFNNFRHSCLLMKHFTCIIMEPANGGQNMYPLFGCHMGLASSGYLLGITDDGKCVSYTQIETVELRTLNHFKSCHELTVMEIRKVCIDGKKVNILVCSLHE</sequence>
<dbReference type="EMBL" id="JAVYJV010000011">
    <property type="protein sequence ID" value="KAK4359051.1"/>
    <property type="molecule type" value="Genomic_DNA"/>
</dbReference>
<dbReference type="Proteomes" id="UP001291623">
    <property type="component" value="Unassembled WGS sequence"/>
</dbReference>
<protein>
    <submittedName>
        <fullName evidence="1">Uncharacterized protein</fullName>
    </submittedName>
</protein>
<gene>
    <name evidence="1" type="ORF">RND71_021280</name>
</gene>
<organism evidence="1 2">
    <name type="scientific">Anisodus tanguticus</name>
    <dbReference type="NCBI Taxonomy" id="243964"/>
    <lineage>
        <taxon>Eukaryota</taxon>
        <taxon>Viridiplantae</taxon>
        <taxon>Streptophyta</taxon>
        <taxon>Embryophyta</taxon>
        <taxon>Tracheophyta</taxon>
        <taxon>Spermatophyta</taxon>
        <taxon>Magnoliopsida</taxon>
        <taxon>eudicotyledons</taxon>
        <taxon>Gunneridae</taxon>
        <taxon>Pentapetalae</taxon>
        <taxon>asterids</taxon>
        <taxon>lamiids</taxon>
        <taxon>Solanales</taxon>
        <taxon>Solanaceae</taxon>
        <taxon>Solanoideae</taxon>
        <taxon>Hyoscyameae</taxon>
        <taxon>Anisodus</taxon>
    </lineage>
</organism>
<accession>A0AAE1VCN3</accession>
<proteinExistence type="predicted"/>
<name>A0AAE1VCN3_9SOLA</name>
<dbReference type="AlphaFoldDB" id="A0AAE1VCN3"/>
<reference evidence="1" key="1">
    <citation type="submission" date="2023-12" db="EMBL/GenBank/DDBJ databases">
        <title>Genome assembly of Anisodus tanguticus.</title>
        <authorList>
            <person name="Wang Y.-J."/>
        </authorList>
    </citation>
    <scope>NUCLEOTIDE SEQUENCE</scope>
    <source>
        <strain evidence="1">KB-2021</strain>
        <tissue evidence="1">Leaf</tissue>
    </source>
</reference>
<evidence type="ECO:0000313" key="2">
    <source>
        <dbReference type="Proteomes" id="UP001291623"/>
    </source>
</evidence>
<evidence type="ECO:0000313" key="1">
    <source>
        <dbReference type="EMBL" id="KAK4359051.1"/>
    </source>
</evidence>
<keyword evidence="2" id="KW-1185">Reference proteome</keyword>